<dbReference type="EMBL" id="QGKW02001940">
    <property type="protein sequence ID" value="KAF2558688.1"/>
    <property type="molecule type" value="Genomic_DNA"/>
</dbReference>
<keyword evidence="2" id="KW-1133">Transmembrane helix</keyword>
<feature type="transmembrane region" description="Helical" evidence="2">
    <location>
        <begin position="81"/>
        <end position="101"/>
    </location>
</feature>
<evidence type="ECO:0000313" key="4">
    <source>
        <dbReference type="EMBL" id="KAF2558688.1"/>
    </source>
</evidence>
<dbReference type="AlphaFoldDB" id="A0A3N6PSS9"/>
<sequence>MTRCGTLDETELPIMDSVPARFYVDSSEAFWEKINSDQEKEKQTSGSGESEMVNDGRSARSSGGVFSLLVSGSGEALKDDACLLHVLLMQLSLIFSFGLILG</sequence>
<keyword evidence="2" id="KW-0812">Transmembrane</keyword>
<proteinExistence type="predicted"/>
<accession>A0A3N6PSS9</accession>
<evidence type="ECO:0000256" key="2">
    <source>
        <dbReference type="SAM" id="Phobius"/>
    </source>
</evidence>
<name>A0A3N6PSS9_BRACR</name>
<evidence type="ECO:0000313" key="3">
    <source>
        <dbReference type="EMBL" id="KAF2544775.1"/>
    </source>
</evidence>
<keyword evidence="2" id="KW-0472">Membrane</keyword>
<gene>
    <name evidence="4" type="ORF">F2Q68_00014489</name>
    <name evidence="3" type="ORF">F2Q70_00021014</name>
</gene>
<comment type="caution">
    <text evidence="3">The sequence shown here is derived from an EMBL/GenBank/DDBJ whole genome shotgun (WGS) entry which is preliminary data.</text>
</comment>
<feature type="region of interest" description="Disordered" evidence="1">
    <location>
        <begin position="35"/>
        <end position="61"/>
    </location>
</feature>
<dbReference type="EMBL" id="QGKY02001925">
    <property type="protein sequence ID" value="KAF2544775.1"/>
    <property type="molecule type" value="Genomic_DNA"/>
</dbReference>
<evidence type="ECO:0000256" key="1">
    <source>
        <dbReference type="SAM" id="MobiDB-lite"/>
    </source>
</evidence>
<dbReference type="Proteomes" id="UP000712281">
    <property type="component" value="Unassembled WGS sequence"/>
</dbReference>
<reference evidence="3" key="1">
    <citation type="submission" date="2019-12" db="EMBL/GenBank/DDBJ databases">
        <title>Genome sequencing and annotation of Brassica cretica.</title>
        <authorList>
            <person name="Studholme D.J."/>
            <person name="Sarris P.F."/>
        </authorList>
    </citation>
    <scope>NUCLEOTIDE SEQUENCE</scope>
    <source>
        <strain evidence="4">PFS-001/15</strain>
        <strain evidence="3">PFS-102/07</strain>
        <tissue evidence="3">Leaf</tissue>
    </source>
</reference>
<protein>
    <submittedName>
        <fullName evidence="3">Uncharacterized protein</fullName>
    </submittedName>
</protein>
<organism evidence="3">
    <name type="scientific">Brassica cretica</name>
    <name type="common">Mustard</name>
    <dbReference type="NCBI Taxonomy" id="69181"/>
    <lineage>
        <taxon>Eukaryota</taxon>
        <taxon>Viridiplantae</taxon>
        <taxon>Streptophyta</taxon>
        <taxon>Embryophyta</taxon>
        <taxon>Tracheophyta</taxon>
        <taxon>Spermatophyta</taxon>
        <taxon>Magnoliopsida</taxon>
        <taxon>eudicotyledons</taxon>
        <taxon>Gunneridae</taxon>
        <taxon>Pentapetalae</taxon>
        <taxon>rosids</taxon>
        <taxon>malvids</taxon>
        <taxon>Brassicales</taxon>
        <taxon>Brassicaceae</taxon>
        <taxon>Brassiceae</taxon>
        <taxon>Brassica</taxon>
    </lineage>
</organism>